<evidence type="ECO:0000259" key="6">
    <source>
        <dbReference type="PROSITE" id="PS50893"/>
    </source>
</evidence>
<evidence type="ECO:0000256" key="4">
    <source>
        <dbReference type="ARBA" id="ARBA00022741"/>
    </source>
</evidence>
<organism evidence="7 8">
    <name type="scientific">Paenochrobactrum gallinarii</name>
    <dbReference type="NCBI Taxonomy" id="643673"/>
    <lineage>
        <taxon>Bacteria</taxon>
        <taxon>Pseudomonadati</taxon>
        <taxon>Pseudomonadota</taxon>
        <taxon>Alphaproteobacteria</taxon>
        <taxon>Hyphomicrobiales</taxon>
        <taxon>Brucellaceae</taxon>
        <taxon>Paenochrobactrum</taxon>
    </lineage>
</organism>
<evidence type="ECO:0000313" key="7">
    <source>
        <dbReference type="EMBL" id="MBB6262474.1"/>
    </source>
</evidence>
<comment type="subcellular location">
    <subcellularLocation>
        <location evidence="1">Cell inner membrane</location>
    </subcellularLocation>
</comment>
<dbReference type="GO" id="GO:0005886">
    <property type="term" value="C:plasma membrane"/>
    <property type="evidence" value="ECO:0007669"/>
    <property type="project" value="UniProtKB-SubCell"/>
</dbReference>
<sequence length="246" mass="27138">MSLIHLQNVSVEFPIYNSTSRSLKNRVLSIATGGKIERRSDRLVVVRGLDNVSMTFQDGDRIGLIGHNGSGKTTLLRVLSGIYTPTQGNAVISGDCVSLININLGIDPDATGRENIRLRSAMMGMSPSEISEKLDEISDFSGLGEFLDVPFRTYSSGMQLRLAFATSTAVRPEILIMDEWLSTGDEDFKERANRRMQDLVDSTKILVLASHSKELLIKNCNRVLWLEHGRVKMDGSPDAVLASYFG</sequence>
<dbReference type="RefSeq" id="WP_184224704.1">
    <property type="nucleotide sequence ID" value="NZ_JACIIU010000033.1"/>
</dbReference>
<evidence type="ECO:0000256" key="5">
    <source>
        <dbReference type="ARBA" id="ARBA00022840"/>
    </source>
</evidence>
<evidence type="ECO:0000313" key="8">
    <source>
        <dbReference type="Proteomes" id="UP000555393"/>
    </source>
</evidence>
<dbReference type="PROSITE" id="PS50893">
    <property type="entry name" value="ABC_TRANSPORTER_2"/>
    <property type="match status" value="1"/>
</dbReference>
<dbReference type="Pfam" id="PF00005">
    <property type="entry name" value="ABC_tran"/>
    <property type="match status" value="1"/>
</dbReference>
<keyword evidence="8" id="KW-1185">Reference proteome</keyword>
<gene>
    <name evidence="7" type="ORF">FHS77_003049</name>
</gene>
<dbReference type="InterPro" id="IPR027417">
    <property type="entry name" value="P-loop_NTPase"/>
</dbReference>
<dbReference type="InterPro" id="IPR015860">
    <property type="entry name" value="ABC_transpr_TagH-like"/>
</dbReference>
<dbReference type="EMBL" id="JACIIU010000033">
    <property type="protein sequence ID" value="MBB6262474.1"/>
    <property type="molecule type" value="Genomic_DNA"/>
</dbReference>
<dbReference type="InterPro" id="IPR003439">
    <property type="entry name" value="ABC_transporter-like_ATP-bd"/>
</dbReference>
<evidence type="ECO:0000256" key="1">
    <source>
        <dbReference type="ARBA" id="ARBA00004533"/>
    </source>
</evidence>
<dbReference type="SMART" id="SM00382">
    <property type="entry name" value="AAA"/>
    <property type="match status" value="1"/>
</dbReference>
<dbReference type="PANTHER" id="PTHR46743:SF2">
    <property type="entry name" value="TEICHOIC ACIDS EXPORT ATP-BINDING PROTEIN TAGH"/>
    <property type="match status" value="1"/>
</dbReference>
<evidence type="ECO:0000256" key="3">
    <source>
        <dbReference type="ARBA" id="ARBA00022448"/>
    </source>
</evidence>
<protein>
    <submittedName>
        <fullName evidence="7">Lipopolysaccharide transport system ATP-binding protein</fullName>
    </submittedName>
</protein>
<keyword evidence="3" id="KW-0813">Transport</keyword>
<dbReference type="GO" id="GO:0140359">
    <property type="term" value="F:ABC-type transporter activity"/>
    <property type="evidence" value="ECO:0007669"/>
    <property type="project" value="InterPro"/>
</dbReference>
<dbReference type="InterPro" id="IPR003593">
    <property type="entry name" value="AAA+_ATPase"/>
</dbReference>
<dbReference type="Proteomes" id="UP000555393">
    <property type="component" value="Unassembled WGS sequence"/>
</dbReference>
<dbReference type="PANTHER" id="PTHR46743">
    <property type="entry name" value="TEICHOIC ACIDS EXPORT ATP-BINDING PROTEIN TAGH"/>
    <property type="match status" value="1"/>
</dbReference>
<evidence type="ECO:0000256" key="2">
    <source>
        <dbReference type="ARBA" id="ARBA00005417"/>
    </source>
</evidence>
<dbReference type="GO" id="GO:0016887">
    <property type="term" value="F:ATP hydrolysis activity"/>
    <property type="evidence" value="ECO:0007669"/>
    <property type="project" value="InterPro"/>
</dbReference>
<name>A0A841MAA6_9HYPH</name>
<dbReference type="InterPro" id="IPR050683">
    <property type="entry name" value="Bact_Polysacc_Export_ATP-bd"/>
</dbReference>
<dbReference type="CDD" id="cd03220">
    <property type="entry name" value="ABC_KpsT_Wzt"/>
    <property type="match status" value="1"/>
</dbReference>
<dbReference type="GO" id="GO:0005524">
    <property type="term" value="F:ATP binding"/>
    <property type="evidence" value="ECO:0007669"/>
    <property type="project" value="UniProtKB-KW"/>
</dbReference>
<dbReference type="AlphaFoldDB" id="A0A841MAA6"/>
<comment type="caution">
    <text evidence="7">The sequence shown here is derived from an EMBL/GenBank/DDBJ whole genome shotgun (WGS) entry which is preliminary data.</text>
</comment>
<dbReference type="SUPFAM" id="SSF52540">
    <property type="entry name" value="P-loop containing nucleoside triphosphate hydrolases"/>
    <property type="match status" value="1"/>
</dbReference>
<comment type="similarity">
    <text evidence="2">Belongs to the ABC transporter superfamily.</text>
</comment>
<keyword evidence="5 7" id="KW-0067">ATP-binding</keyword>
<keyword evidence="4" id="KW-0547">Nucleotide-binding</keyword>
<proteinExistence type="inferred from homology"/>
<feature type="domain" description="ABC transporter" evidence="6">
    <location>
        <begin position="25"/>
        <end position="245"/>
    </location>
</feature>
<accession>A0A841MAA6</accession>
<reference evidence="7 8" key="1">
    <citation type="submission" date="2020-08" db="EMBL/GenBank/DDBJ databases">
        <title>Genomic Encyclopedia of Type Strains, Phase IV (KMG-IV): sequencing the most valuable type-strain genomes for metagenomic binning, comparative biology and taxonomic classification.</title>
        <authorList>
            <person name="Goeker M."/>
        </authorList>
    </citation>
    <scope>NUCLEOTIDE SEQUENCE [LARGE SCALE GENOMIC DNA]</scope>
    <source>
        <strain evidence="7 8">DSM 22336</strain>
    </source>
</reference>
<dbReference type="Gene3D" id="3.40.50.300">
    <property type="entry name" value="P-loop containing nucleotide triphosphate hydrolases"/>
    <property type="match status" value="1"/>
</dbReference>